<dbReference type="Pfam" id="PF02209">
    <property type="entry name" value="VHP"/>
    <property type="match status" value="1"/>
</dbReference>
<evidence type="ECO:0000256" key="2">
    <source>
        <dbReference type="ARBA" id="ARBA00022467"/>
    </source>
</evidence>
<evidence type="ECO:0000259" key="5">
    <source>
        <dbReference type="PROSITE" id="PS51089"/>
    </source>
</evidence>
<dbReference type="GO" id="GO:0008154">
    <property type="term" value="P:actin polymerization or depolymerization"/>
    <property type="evidence" value="ECO:0007669"/>
    <property type="project" value="TreeGrafter"/>
</dbReference>
<proteinExistence type="inferred from homology"/>
<evidence type="ECO:0000256" key="1">
    <source>
        <dbReference type="ARBA" id="ARBA00008418"/>
    </source>
</evidence>
<dbReference type="EMBL" id="NIVC01000128">
    <property type="protein sequence ID" value="PAA90041.1"/>
    <property type="molecule type" value="Genomic_DNA"/>
</dbReference>
<keyword evidence="7" id="KW-1185">Reference proteome</keyword>
<dbReference type="GO" id="GO:0051016">
    <property type="term" value="P:barbed-end actin filament capping"/>
    <property type="evidence" value="ECO:0007669"/>
    <property type="project" value="TreeGrafter"/>
</dbReference>
<evidence type="ECO:0000256" key="3">
    <source>
        <dbReference type="ARBA" id="ARBA00022737"/>
    </source>
</evidence>
<dbReference type="GO" id="GO:0005546">
    <property type="term" value="F:phosphatidylinositol-4,5-bisphosphate binding"/>
    <property type="evidence" value="ECO:0007669"/>
    <property type="project" value="TreeGrafter"/>
</dbReference>
<dbReference type="PANTHER" id="PTHR11977">
    <property type="entry name" value="VILLIN"/>
    <property type="match status" value="1"/>
</dbReference>
<dbReference type="SUPFAM" id="SSF47050">
    <property type="entry name" value="VHP, Villin headpiece domain"/>
    <property type="match status" value="1"/>
</dbReference>
<dbReference type="OrthoDB" id="6375767at2759"/>
<dbReference type="InterPro" id="IPR003128">
    <property type="entry name" value="Villin_headpiece"/>
</dbReference>
<comment type="caution">
    <text evidence="6">The sequence shown here is derived from an EMBL/GenBank/DDBJ whole genome shotgun (WGS) entry which is preliminary data.</text>
</comment>
<dbReference type="AlphaFoldDB" id="A0A267GVJ4"/>
<dbReference type="InterPro" id="IPR007122">
    <property type="entry name" value="Villin/Gelsolin"/>
</dbReference>
<dbReference type="GO" id="GO:0005737">
    <property type="term" value="C:cytoplasm"/>
    <property type="evidence" value="ECO:0007669"/>
    <property type="project" value="TreeGrafter"/>
</dbReference>
<dbReference type="SUPFAM" id="SSF82754">
    <property type="entry name" value="C-terminal, gelsolin-like domain of Sec23/24"/>
    <property type="match status" value="1"/>
</dbReference>
<dbReference type="GO" id="GO:0015629">
    <property type="term" value="C:actin cytoskeleton"/>
    <property type="evidence" value="ECO:0007669"/>
    <property type="project" value="TreeGrafter"/>
</dbReference>
<protein>
    <recommendedName>
        <fullName evidence="5">HP domain-containing protein</fullName>
    </recommendedName>
</protein>
<dbReference type="CDD" id="cd11293">
    <property type="entry name" value="gelsolin_S4_like"/>
    <property type="match status" value="1"/>
</dbReference>
<feature type="domain" description="HP" evidence="5">
    <location>
        <begin position="775"/>
        <end position="837"/>
    </location>
</feature>
<dbReference type="CDD" id="cd11292">
    <property type="entry name" value="gelsolin_S3_like"/>
    <property type="match status" value="1"/>
</dbReference>
<dbReference type="SMART" id="SM00153">
    <property type="entry name" value="VHP"/>
    <property type="match status" value="1"/>
</dbReference>
<dbReference type="Gene3D" id="3.40.20.10">
    <property type="entry name" value="Severin"/>
    <property type="match status" value="6"/>
</dbReference>
<dbReference type="PANTHER" id="PTHR11977:SF57">
    <property type="entry name" value="VILLIN-LIKE PROTEIN QUAIL"/>
    <property type="match status" value="1"/>
</dbReference>
<dbReference type="SMART" id="SM00262">
    <property type="entry name" value="GEL"/>
    <property type="match status" value="6"/>
</dbReference>
<accession>A0A267GVJ4</accession>
<dbReference type="Pfam" id="PF00626">
    <property type="entry name" value="Gelsolin"/>
    <property type="match status" value="6"/>
</dbReference>
<dbReference type="PRINTS" id="PR00597">
    <property type="entry name" value="GELSOLIN"/>
</dbReference>
<dbReference type="SUPFAM" id="SSF55753">
    <property type="entry name" value="Actin depolymerizing proteins"/>
    <property type="match status" value="5"/>
</dbReference>
<evidence type="ECO:0000313" key="7">
    <source>
        <dbReference type="Proteomes" id="UP000215902"/>
    </source>
</evidence>
<keyword evidence="2" id="KW-0117">Actin capping</keyword>
<dbReference type="GO" id="GO:0051015">
    <property type="term" value="F:actin filament binding"/>
    <property type="evidence" value="ECO:0007669"/>
    <property type="project" value="InterPro"/>
</dbReference>
<dbReference type="FunFam" id="3.40.20.10:FF:000005">
    <property type="entry name" value="Gelsolin"/>
    <property type="match status" value="1"/>
</dbReference>
<dbReference type="Proteomes" id="UP000215902">
    <property type="component" value="Unassembled WGS sequence"/>
</dbReference>
<dbReference type="InterPro" id="IPR029006">
    <property type="entry name" value="ADF-H/Gelsolin-like_dom_sf"/>
</dbReference>
<dbReference type="FunFam" id="3.40.20.10:FF:000001">
    <property type="entry name" value="Gelsolin"/>
    <property type="match status" value="1"/>
</dbReference>
<dbReference type="CDD" id="cd11288">
    <property type="entry name" value="gelsolin_S5_like"/>
    <property type="match status" value="1"/>
</dbReference>
<dbReference type="Gene3D" id="1.10.950.10">
    <property type="entry name" value="Villin headpiece domain"/>
    <property type="match status" value="1"/>
</dbReference>
<dbReference type="CDD" id="cd11291">
    <property type="entry name" value="gelsolin_S6_like"/>
    <property type="match status" value="1"/>
</dbReference>
<evidence type="ECO:0000256" key="4">
    <source>
        <dbReference type="ARBA" id="ARBA00023203"/>
    </source>
</evidence>
<organism evidence="6 7">
    <name type="scientific">Macrostomum lignano</name>
    <dbReference type="NCBI Taxonomy" id="282301"/>
    <lineage>
        <taxon>Eukaryota</taxon>
        <taxon>Metazoa</taxon>
        <taxon>Spiralia</taxon>
        <taxon>Lophotrochozoa</taxon>
        <taxon>Platyhelminthes</taxon>
        <taxon>Rhabditophora</taxon>
        <taxon>Macrostomorpha</taxon>
        <taxon>Macrostomida</taxon>
        <taxon>Macrostomidae</taxon>
        <taxon>Macrostomum</taxon>
    </lineage>
</organism>
<gene>
    <name evidence="6" type="ORF">BOX15_Mlig008406g2</name>
</gene>
<dbReference type="PROSITE" id="PS51089">
    <property type="entry name" value="HP"/>
    <property type="match status" value="1"/>
</dbReference>
<keyword evidence="4" id="KW-0009">Actin-binding</keyword>
<keyword evidence="3" id="KW-0677">Repeat</keyword>
<feature type="non-terminal residue" evidence="6">
    <location>
        <position position="1"/>
    </location>
</feature>
<reference evidence="6 7" key="1">
    <citation type="submission" date="2017-06" db="EMBL/GenBank/DDBJ databases">
        <title>A platform for efficient transgenesis in Macrostomum lignano, a flatworm model organism for stem cell research.</title>
        <authorList>
            <person name="Berezikov E."/>
        </authorList>
    </citation>
    <scope>NUCLEOTIDE SEQUENCE [LARGE SCALE GENOMIC DNA]</scope>
    <source>
        <strain evidence="6">DV1</strain>
        <tissue evidence="6">Whole organism</tissue>
    </source>
</reference>
<name>A0A267GVJ4_9PLAT</name>
<dbReference type="CDD" id="cd11289">
    <property type="entry name" value="gelsolin_S2_like"/>
    <property type="match status" value="1"/>
</dbReference>
<dbReference type="InterPro" id="IPR036180">
    <property type="entry name" value="Gelsolin-like_dom_sf"/>
</dbReference>
<sequence length="837" mass="94783">HQVKMTNPPVGSVDPAFKVVPLNKPYFCVWRMEDMKVAQVPRQQWGSFYRGDAYLVYSCRETRAGGRPEQHVHFWLGSGCSQDEATVAAFKAVELDDLCGGAAVQHREVEGNESPGFLALFRGGHVRYMEGGVKSGLNHVDRDKYEPRLYQVKGKRNPRCCQVPMEWSSFNSGDAFISDQGRLIFVWNGAQSSRRERLKAMEAARALRDERPVADLLVLEEGEETRLTGAHKLAFECDDRLSLERRRIQPASAGPSDAEFEKTSERNVRLLRCSDEGGTLKVVEIGCGPLHHSMLDTKDVFIIDNSNLGVWVWCGKLSNRNEKRAAMTNAMSFVEKLGKHAAQVQITKVNEGCETAQFKQLFQSWPAPVYTGKVYNNNRIAKTVQTQFDASSMHQSPKMAAETRLVDDGSGKVEVWRVQSKELVPLDKSQHGQFYGGDSYVILYTYKVNGREQYIVYYWQGRKSSQDERGAAALHAMNLDDRLGGAAVQVRVVQGKEPLHFLTLFKGRMIVYEGGKAGWGKEERDKSVGDTFLLRVHGTNAINAKAEQVPTTTGSLNSNDTFVLVSRQLVFIWCGKGTTGDEREAAKEVAKAVSRRDYALLCEGQETDQFWQLLGGKGPYQNDKRLQVSNSAFAPRLFQCSNAKGYFTAEEIAEFIQDDLIEEDVMLLDVHDEIYVWVGKESNETERRQAMQAAVEYLRTDPSRSRDPEDTPIYRVRQGHEPPVFIGFFPSWDYSMWSTAKTYEQMKREVQSARALDRLDLSEAANGGPRAPRSFAEYKKFPYQQLRDACPDGVRPDEKERHLSEEDFKRVFGMPYQQFNALPEWKKTNLKKSVGLF</sequence>
<comment type="similarity">
    <text evidence="1">Belongs to the villin/gelsolin family.</text>
</comment>
<dbReference type="STRING" id="282301.A0A267GVJ4"/>
<dbReference type="InterPro" id="IPR036886">
    <property type="entry name" value="Villin_headpiece_dom_sf"/>
</dbReference>
<evidence type="ECO:0000313" key="6">
    <source>
        <dbReference type="EMBL" id="PAA90041.1"/>
    </source>
</evidence>
<dbReference type="GO" id="GO:0051014">
    <property type="term" value="P:actin filament severing"/>
    <property type="evidence" value="ECO:0007669"/>
    <property type="project" value="TreeGrafter"/>
</dbReference>
<dbReference type="InterPro" id="IPR007123">
    <property type="entry name" value="Gelsolin-like_dom"/>
</dbReference>